<dbReference type="Proteomes" id="UP000295164">
    <property type="component" value="Unassembled WGS sequence"/>
</dbReference>
<dbReference type="EMBL" id="SKFH01000008">
    <property type="protein sequence ID" value="TCZ73143.1"/>
    <property type="molecule type" value="Genomic_DNA"/>
</dbReference>
<dbReference type="OrthoDB" id="9774675at2"/>
<gene>
    <name evidence="8" type="primary">crtI</name>
    <name evidence="8" type="ORF">E0486_07255</name>
</gene>
<comment type="caution">
    <text evidence="8">The sequence shown here is derived from an EMBL/GenBank/DDBJ whole genome shotgun (WGS) entry which is preliminary data.</text>
</comment>
<dbReference type="AlphaFoldDB" id="A0A4R4E2X4"/>
<feature type="chain" id="PRO_5020443584" evidence="6">
    <location>
        <begin position="25"/>
        <end position="493"/>
    </location>
</feature>
<dbReference type="InterPro" id="IPR014105">
    <property type="entry name" value="Carotenoid/retinoid_OxRdtase"/>
</dbReference>
<organism evidence="8 9">
    <name type="scientific">Flaviaesturariibacter aridisoli</name>
    <dbReference type="NCBI Taxonomy" id="2545761"/>
    <lineage>
        <taxon>Bacteria</taxon>
        <taxon>Pseudomonadati</taxon>
        <taxon>Bacteroidota</taxon>
        <taxon>Chitinophagia</taxon>
        <taxon>Chitinophagales</taxon>
        <taxon>Chitinophagaceae</taxon>
        <taxon>Flaviaestuariibacter</taxon>
    </lineage>
</organism>
<dbReference type="GO" id="GO:0016491">
    <property type="term" value="F:oxidoreductase activity"/>
    <property type="evidence" value="ECO:0007669"/>
    <property type="project" value="UniProtKB-KW"/>
</dbReference>
<dbReference type="PANTHER" id="PTHR43734">
    <property type="entry name" value="PHYTOENE DESATURASE"/>
    <property type="match status" value="1"/>
</dbReference>
<dbReference type="RefSeq" id="WP_131851488.1">
    <property type="nucleotide sequence ID" value="NZ_SKFH01000008.1"/>
</dbReference>
<evidence type="ECO:0000313" key="9">
    <source>
        <dbReference type="Proteomes" id="UP000295164"/>
    </source>
</evidence>
<dbReference type="GO" id="GO:0016117">
    <property type="term" value="P:carotenoid biosynthetic process"/>
    <property type="evidence" value="ECO:0007669"/>
    <property type="project" value="UniProtKB-KW"/>
</dbReference>
<dbReference type="PANTHER" id="PTHR43734:SF1">
    <property type="entry name" value="PHYTOENE DESATURASE"/>
    <property type="match status" value="1"/>
</dbReference>
<reference evidence="8 9" key="1">
    <citation type="submission" date="2019-03" db="EMBL/GenBank/DDBJ databases">
        <authorList>
            <person name="Kim M.K.M."/>
        </authorList>
    </citation>
    <scope>NUCLEOTIDE SEQUENCE [LARGE SCALE GENOMIC DNA]</scope>
    <source>
        <strain evidence="8 9">17J68-15</strain>
    </source>
</reference>
<evidence type="ECO:0000256" key="2">
    <source>
        <dbReference type="ARBA" id="ARBA00006046"/>
    </source>
</evidence>
<dbReference type="SUPFAM" id="SSF51905">
    <property type="entry name" value="FAD/NAD(P)-binding domain"/>
    <property type="match status" value="1"/>
</dbReference>
<name>A0A4R4E2X4_9BACT</name>
<keyword evidence="6" id="KW-0732">Signal</keyword>
<comment type="similarity">
    <text evidence="2 5">Belongs to the carotenoid/retinoid oxidoreductase family.</text>
</comment>
<dbReference type="NCBIfam" id="TIGR02734">
    <property type="entry name" value="crtI_fam"/>
    <property type="match status" value="1"/>
</dbReference>
<dbReference type="Pfam" id="PF01593">
    <property type="entry name" value="Amino_oxidase"/>
    <property type="match status" value="1"/>
</dbReference>
<dbReference type="InterPro" id="IPR036188">
    <property type="entry name" value="FAD/NAD-bd_sf"/>
</dbReference>
<dbReference type="InterPro" id="IPR002937">
    <property type="entry name" value="Amino_oxidase"/>
</dbReference>
<evidence type="ECO:0000256" key="4">
    <source>
        <dbReference type="ARBA" id="ARBA00023002"/>
    </source>
</evidence>
<evidence type="ECO:0000256" key="1">
    <source>
        <dbReference type="ARBA" id="ARBA00004829"/>
    </source>
</evidence>
<keyword evidence="4 5" id="KW-0560">Oxidoreductase</keyword>
<evidence type="ECO:0000256" key="5">
    <source>
        <dbReference type="RuleBase" id="RU362075"/>
    </source>
</evidence>
<protein>
    <submittedName>
        <fullName evidence="8">Phytoene desaturase</fullName>
    </submittedName>
</protein>
<evidence type="ECO:0000256" key="3">
    <source>
        <dbReference type="ARBA" id="ARBA00022746"/>
    </source>
</evidence>
<feature type="signal peptide" evidence="6">
    <location>
        <begin position="1"/>
        <end position="24"/>
    </location>
</feature>
<feature type="domain" description="Amine oxidase" evidence="7">
    <location>
        <begin position="12"/>
        <end position="485"/>
    </location>
</feature>
<accession>A0A4R4E2X4</accession>
<sequence>MKRTVLVIGAGFAGLSAAAFMARAGWSVTVIDKNETAGGRARRLQEAGFTFDMGPSWYWMPDVFERFFAQFGKKVSDYYQLTRLDPSYRVYWNDGHTDIPADYEAFRALFEQLEPGSGTRLDKYLKEAAHKYSIGMQRLVYKPGRSLTEFLDWDVVRNVLRLDVFTSIKKHIARHFKNERLRQLMEFPVLFLGALPENTPALYSLMNWADIRGGTWYPEGGMWSIVAAMQSLCEELGVQFRLGEEAREIVVHNRTATEVRTDKGTHRFDAVISGADYHFTETQLLPPEHRTYTEAYWQRRVLAPSCLMYYVGLNKRVDNLPHHALFFDVPFDRHAREIYTDPQWPAEPLFYVSAASKTDPHAAPEGCENLVFLIPVAAGLTADTEEIRERYFNGLMQRLERHCGQPLRDAIIYKKSFSVSDFERDYHSFKGNAYGLANTLMQTAIFRPSCRSKKVPNLFYTGQFTVPGPGVPPSLISGEVVATQVVKQFNGMS</sequence>
<keyword evidence="3 5" id="KW-0125">Carotenoid biosynthesis</keyword>
<evidence type="ECO:0000313" key="8">
    <source>
        <dbReference type="EMBL" id="TCZ73143.1"/>
    </source>
</evidence>
<evidence type="ECO:0000259" key="7">
    <source>
        <dbReference type="Pfam" id="PF01593"/>
    </source>
</evidence>
<dbReference type="Gene3D" id="3.50.50.60">
    <property type="entry name" value="FAD/NAD(P)-binding domain"/>
    <property type="match status" value="2"/>
</dbReference>
<comment type="pathway">
    <text evidence="1 5">Carotenoid biosynthesis.</text>
</comment>
<evidence type="ECO:0000256" key="6">
    <source>
        <dbReference type="SAM" id="SignalP"/>
    </source>
</evidence>
<proteinExistence type="inferred from homology"/>
<keyword evidence="9" id="KW-1185">Reference proteome</keyword>